<dbReference type="OrthoDB" id="1577640at2759"/>
<dbReference type="GO" id="GO:0003824">
    <property type="term" value="F:catalytic activity"/>
    <property type="evidence" value="ECO:0007669"/>
    <property type="project" value="InterPro"/>
</dbReference>
<dbReference type="InterPro" id="IPR035994">
    <property type="entry name" value="Nucleoside_phosphorylase_sf"/>
</dbReference>
<feature type="compositionally biased region" description="Low complexity" evidence="2">
    <location>
        <begin position="900"/>
        <end position="918"/>
    </location>
</feature>
<evidence type="ECO:0000313" key="5">
    <source>
        <dbReference type="EMBL" id="KAF4629623.1"/>
    </source>
</evidence>
<evidence type="ECO:0000313" key="6">
    <source>
        <dbReference type="Proteomes" id="UP000566819"/>
    </source>
</evidence>
<dbReference type="GO" id="GO:0009116">
    <property type="term" value="P:nucleoside metabolic process"/>
    <property type="evidence" value="ECO:0007669"/>
    <property type="project" value="InterPro"/>
</dbReference>
<accession>A0A8H4W0J2</accession>
<dbReference type="EMBL" id="JAAMPI010000651">
    <property type="protein sequence ID" value="KAF4629623.1"/>
    <property type="molecule type" value="Genomic_DNA"/>
</dbReference>
<evidence type="ECO:0000256" key="1">
    <source>
        <dbReference type="SAM" id="Coils"/>
    </source>
</evidence>
<dbReference type="InterPro" id="IPR000845">
    <property type="entry name" value="Nucleoside_phosphorylase_d"/>
</dbReference>
<keyword evidence="6" id="KW-1185">Reference proteome</keyword>
<feature type="compositionally biased region" description="Pro residues" evidence="2">
    <location>
        <begin position="890"/>
        <end position="899"/>
    </location>
</feature>
<organism evidence="5 6">
    <name type="scientific">Cudoniella acicularis</name>
    <dbReference type="NCBI Taxonomy" id="354080"/>
    <lineage>
        <taxon>Eukaryota</taxon>
        <taxon>Fungi</taxon>
        <taxon>Dikarya</taxon>
        <taxon>Ascomycota</taxon>
        <taxon>Pezizomycotina</taxon>
        <taxon>Leotiomycetes</taxon>
        <taxon>Helotiales</taxon>
        <taxon>Tricladiaceae</taxon>
        <taxon>Cudoniella</taxon>
    </lineage>
</organism>
<evidence type="ECO:0008006" key="7">
    <source>
        <dbReference type="Google" id="ProtNLM"/>
    </source>
</evidence>
<gene>
    <name evidence="5" type="ORF">G7Y89_g8521</name>
</gene>
<dbReference type="AlphaFoldDB" id="A0A8H4W0J2"/>
<dbReference type="Pfam" id="PF01048">
    <property type="entry name" value="PNP_UDP_1"/>
    <property type="match status" value="1"/>
</dbReference>
<proteinExistence type="predicted"/>
<feature type="domain" description="Ubiquitin-like" evidence="4">
    <location>
        <begin position="792"/>
        <end position="873"/>
    </location>
</feature>
<dbReference type="Gene3D" id="3.40.50.1580">
    <property type="entry name" value="Nucleoside phosphorylase domain"/>
    <property type="match status" value="1"/>
</dbReference>
<reference evidence="5 6" key="1">
    <citation type="submission" date="2020-03" db="EMBL/GenBank/DDBJ databases">
        <title>Draft Genome Sequence of Cudoniella acicularis.</title>
        <authorList>
            <person name="Buettner E."/>
            <person name="Kellner H."/>
        </authorList>
    </citation>
    <scope>NUCLEOTIDE SEQUENCE [LARGE SCALE GENOMIC DNA]</scope>
    <source>
        <strain evidence="5 6">DSM 108380</strain>
    </source>
</reference>
<feature type="compositionally biased region" description="Basic and acidic residues" evidence="2">
    <location>
        <begin position="957"/>
        <end position="969"/>
    </location>
</feature>
<evidence type="ECO:0000259" key="4">
    <source>
        <dbReference type="Pfam" id="PF22893"/>
    </source>
</evidence>
<evidence type="ECO:0000256" key="2">
    <source>
        <dbReference type="SAM" id="MobiDB-lite"/>
    </source>
</evidence>
<feature type="region of interest" description="Disordered" evidence="2">
    <location>
        <begin position="877"/>
        <end position="1012"/>
    </location>
</feature>
<dbReference type="Proteomes" id="UP000566819">
    <property type="component" value="Unassembled WGS sequence"/>
</dbReference>
<evidence type="ECO:0000259" key="3">
    <source>
        <dbReference type="Pfam" id="PF01048"/>
    </source>
</evidence>
<name>A0A8H4W0J2_9HELO</name>
<feature type="coiled-coil region" evidence="1">
    <location>
        <begin position="342"/>
        <end position="376"/>
    </location>
</feature>
<dbReference type="PANTHER" id="PTHR46082">
    <property type="entry name" value="ATP/GTP-BINDING PROTEIN-RELATED"/>
    <property type="match status" value="1"/>
</dbReference>
<dbReference type="SUPFAM" id="SSF53167">
    <property type="entry name" value="Purine and uridine phosphorylases"/>
    <property type="match status" value="1"/>
</dbReference>
<sequence length="1012" mass="113022">MPPTLSYEDYTVGWICALQIEVEAAIYMLDEKHEGRFPGRLGDDNNYIPGTVNGHNVVIVGLPKKSVGTVSAASLVSQMRQSFHNIRYGLMVGIGAGVPGRDLKPDIRLGDIVVATPANDSDDASGVIDYELGKESVEGFVKKNALYPTDRRIRNALGTIQAEAHWEGSYRFVQYLEAFRSRPNGHEFFYPGVQHDQLYRCDNNSIPMVRNPRNSQDPVVHYGLIASGNKVVKNAKLRDDLRDKYNIICFEMETAGIINTLPVAVIRGISDYADAHKNDLWHRYAAATAAAYSKWLLYKIGPDPLANPPSWGKGGDSTTISSVSKSAQMNFGYSAEDADMLFELAQDTLRHVRTQNEELTREVASIYRVLKRLRRSLANPDFLLGRADDDRRQDLDDLGRSCEQILNAVNLVVTKYDHRSARKIGPKAKVQPDEMQDLASIKVRLSAHKKAIRMTLHPHTSRSQSKVGKELDSLEELDGIRDTIGPIAAQIARQTHDESEWTSYKEDDSGFWRDLRRQLVKKGYGSYVLRKHEHLIKQYLVELGQEGALDQNDEIPVDTRSIDADNFQHGRSKGPLVSVEEAVDENGEEKRHLDAKDAGRQCLESQGVTGQADDLLDASQLSTIDVLNYLQPSAEEEVISTESVVPNGQSWVSDLPLFENFQDMNEPIKKPEEHLVSPWSDQVGESPDSSFCPSVKGADRKYPKAVQVEDVLDEDFMPGAHKMVYSEEEFESETADHKDRSLLNRLERSSISMVEIREQKPKQQIPEYLRVTPNYVFWETGTLDLYGARLKPKTVKVKDAVGRKFSFPFHLCKTWKGMEKLLNTAFEQVEILGPHVIAGHYDLINEDGQIILPVAWEHLVEPDWRITMHMWPLPDTCPLPKQPAKQEALQPPPPPPPKQTTPASTSTTTPPLSPGALSDDLSKVPRRMSTPTPPQTPSKGKSSTAPAPEAPSFSKSDSPKKSTSKDRQGSKSKKQKPGEPVKTTGSVLDWMRGKSKQSSKGTSTKRDPAKSP</sequence>
<comment type="caution">
    <text evidence="5">The sequence shown here is derived from an EMBL/GenBank/DDBJ whole genome shotgun (WGS) entry which is preliminary data.</text>
</comment>
<protein>
    <recommendedName>
        <fullName evidence="7">Nucleoside phosphorylase domain-containing protein</fullName>
    </recommendedName>
</protein>
<dbReference type="CDD" id="cd09008">
    <property type="entry name" value="MTAN"/>
    <property type="match status" value="1"/>
</dbReference>
<feature type="domain" description="Nucleoside phosphorylase" evidence="3">
    <location>
        <begin position="12"/>
        <end position="290"/>
    </location>
</feature>
<dbReference type="InterPro" id="IPR053137">
    <property type="entry name" value="NLR-like"/>
</dbReference>
<dbReference type="Pfam" id="PF22893">
    <property type="entry name" value="ULD_2"/>
    <property type="match status" value="1"/>
</dbReference>
<dbReference type="PANTHER" id="PTHR46082:SF11">
    <property type="entry name" value="AAA+ ATPASE DOMAIN-CONTAINING PROTEIN-RELATED"/>
    <property type="match status" value="1"/>
</dbReference>
<dbReference type="InterPro" id="IPR054464">
    <property type="entry name" value="ULD_fung"/>
</dbReference>
<keyword evidence="1" id="KW-0175">Coiled coil</keyword>